<dbReference type="CDD" id="cd06133">
    <property type="entry name" value="ERI-1_3'hExo_like"/>
    <property type="match status" value="1"/>
</dbReference>
<keyword evidence="2" id="KW-0378">Hydrolase</keyword>
<evidence type="ECO:0000313" key="7">
    <source>
        <dbReference type="Proteomes" id="UP000824041"/>
    </source>
</evidence>
<dbReference type="InterPro" id="IPR036397">
    <property type="entry name" value="RNaseH_sf"/>
</dbReference>
<organism evidence="6 7">
    <name type="scientific">Candidatus Blautia faecigallinarum</name>
    <dbReference type="NCBI Taxonomy" id="2838488"/>
    <lineage>
        <taxon>Bacteria</taxon>
        <taxon>Bacillati</taxon>
        <taxon>Bacillota</taxon>
        <taxon>Clostridia</taxon>
        <taxon>Lachnospirales</taxon>
        <taxon>Lachnospiraceae</taxon>
        <taxon>Blautia</taxon>
    </lineage>
</organism>
<proteinExistence type="predicted"/>
<evidence type="ECO:0000256" key="2">
    <source>
        <dbReference type="ARBA" id="ARBA00022801"/>
    </source>
</evidence>
<dbReference type="AlphaFoldDB" id="A0A9D2ISZ1"/>
<evidence type="ECO:0000259" key="5">
    <source>
        <dbReference type="SMART" id="SM00479"/>
    </source>
</evidence>
<dbReference type="InterPro" id="IPR012337">
    <property type="entry name" value="RNaseH-like_sf"/>
</dbReference>
<gene>
    <name evidence="6" type="ORF">IAA21_04760</name>
</gene>
<dbReference type="Proteomes" id="UP000824041">
    <property type="component" value="Unassembled WGS sequence"/>
</dbReference>
<dbReference type="GO" id="GO:0000175">
    <property type="term" value="F:3'-5'-RNA exonuclease activity"/>
    <property type="evidence" value="ECO:0007669"/>
    <property type="project" value="InterPro"/>
</dbReference>
<dbReference type="SUPFAM" id="SSF53098">
    <property type="entry name" value="Ribonuclease H-like"/>
    <property type="match status" value="1"/>
</dbReference>
<feature type="region of interest" description="Disordered" evidence="4">
    <location>
        <begin position="298"/>
        <end position="319"/>
    </location>
</feature>
<reference evidence="6" key="2">
    <citation type="submission" date="2021-04" db="EMBL/GenBank/DDBJ databases">
        <authorList>
            <person name="Gilroy R."/>
        </authorList>
    </citation>
    <scope>NUCLEOTIDE SEQUENCE</scope>
    <source>
        <strain evidence="6">14324</strain>
    </source>
</reference>
<evidence type="ECO:0000313" key="6">
    <source>
        <dbReference type="EMBL" id="HIZ22096.1"/>
    </source>
</evidence>
<accession>A0A9D2ISZ1</accession>
<keyword evidence="1" id="KW-0540">Nuclease</keyword>
<keyword evidence="3 6" id="KW-0269">Exonuclease</keyword>
<dbReference type="PANTHER" id="PTHR23044">
    <property type="entry name" value="3'-5' EXONUCLEASE ERI1-RELATED"/>
    <property type="match status" value="1"/>
</dbReference>
<dbReference type="Gene3D" id="3.30.420.10">
    <property type="entry name" value="Ribonuclease H-like superfamily/Ribonuclease H"/>
    <property type="match status" value="1"/>
</dbReference>
<dbReference type="GO" id="GO:0003676">
    <property type="term" value="F:nucleic acid binding"/>
    <property type="evidence" value="ECO:0007669"/>
    <property type="project" value="InterPro"/>
</dbReference>
<dbReference type="Pfam" id="PF00929">
    <property type="entry name" value="RNase_T"/>
    <property type="match status" value="1"/>
</dbReference>
<evidence type="ECO:0000256" key="3">
    <source>
        <dbReference type="ARBA" id="ARBA00022839"/>
    </source>
</evidence>
<dbReference type="EMBL" id="DXBU01000064">
    <property type="protein sequence ID" value="HIZ22096.1"/>
    <property type="molecule type" value="Genomic_DNA"/>
</dbReference>
<dbReference type="InterPro" id="IPR051274">
    <property type="entry name" value="3-5_Exoribonuclease"/>
</dbReference>
<sequence>MNYIVFDLEWNQSPGGKKYANRHLPFEIIEIGAVKLNEQKEITDSFHRLIKPQVYNWIHDSIHEVIHVDYKDLADGTLFPQAIREFFQWCGEEWCFFTWGNQDVMELQRNMKYYGLLDLLSGPVTYYDVQKLYSIRYEDRKTRRALEYAVNELKIEKGSDFHRALADAYYTAAVLKKIEDPYIWPNSSLDVYQNPKTKKEEIHVSYPTYDKYVSREFTAREKVMKDREVTSTRCPVCHCNAKRKIRWFSSNMKNYYSVSACQEHGLVKGKIRVRKTEEEKYYVIKTIKLITNEEAEEIQHKRESLRRKKQRKRRSEKKV</sequence>
<dbReference type="SMART" id="SM00479">
    <property type="entry name" value="EXOIII"/>
    <property type="match status" value="1"/>
</dbReference>
<feature type="domain" description="Exonuclease" evidence="5">
    <location>
        <begin position="2"/>
        <end position="184"/>
    </location>
</feature>
<evidence type="ECO:0000256" key="4">
    <source>
        <dbReference type="SAM" id="MobiDB-lite"/>
    </source>
</evidence>
<dbReference type="InterPro" id="IPR047201">
    <property type="entry name" value="ERI-1_3'hExo-like"/>
</dbReference>
<dbReference type="InterPro" id="IPR013520">
    <property type="entry name" value="Ribonucl_H"/>
</dbReference>
<dbReference type="PANTHER" id="PTHR23044:SF61">
    <property type="entry name" value="3'-5' EXORIBONUCLEASE 1-RELATED"/>
    <property type="match status" value="1"/>
</dbReference>
<feature type="compositionally biased region" description="Basic residues" evidence="4">
    <location>
        <begin position="303"/>
        <end position="319"/>
    </location>
</feature>
<evidence type="ECO:0000256" key="1">
    <source>
        <dbReference type="ARBA" id="ARBA00022722"/>
    </source>
</evidence>
<protein>
    <submittedName>
        <fullName evidence="6">Exonuclease domain-containing protein</fullName>
    </submittedName>
</protein>
<reference evidence="6" key="1">
    <citation type="journal article" date="2021" name="PeerJ">
        <title>Extensive microbial diversity within the chicken gut microbiome revealed by metagenomics and culture.</title>
        <authorList>
            <person name="Gilroy R."/>
            <person name="Ravi A."/>
            <person name="Getino M."/>
            <person name="Pursley I."/>
            <person name="Horton D.L."/>
            <person name="Alikhan N.F."/>
            <person name="Baker D."/>
            <person name="Gharbi K."/>
            <person name="Hall N."/>
            <person name="Watson M."/>
            <person name="Adriaenssens E.M."/>
            <person name="Foster-Nyarko E."/>
            <person name="Jarju S."/>
            <person name="Secka A."/>
            <person name="Antonio M."/>
            <person name="Oren A."/>
            <person name="Chaudhuri R.R."/>
            <person name="La Ragione R."/>
            <person name="Hildebrand F."/>
            <person name="Pallen M.J."/>
        </authorList>
    </citation>
    <scope>NUCLEOTIDE SEQUENCE</scope>
    <source>
        <strain evidence="6">14324</strain>
    </source>
</reference>
<name>A0A9D2ISZ1_9FIRM</name>
<comment type="caution">
    <text evidence="6">The sequence shown here is derived from an EMBL/GenBank/DDBJ whole genome shotgun (WGS) entry which is preliminary data.</text>
</comment>